<organism evidence="3 4">
    <name type="scientific">Ooceraea biroi</name>
    <name type="common">Clonal raider ant</name>
    <name type="synonym">Cerapachys biroi</name>
    <dbReference type="NCBI Taxonomy" id="2015173"/>
    <lineage>
        <taxon>Eukaryota</taxon>
        <taxon>Metazoa</taxon>
        <taxon>Ecdysozoa</taxon>
        <taxon>Arthropoda</taxon>
        <taxon>Hexapoda</taxon>
        <taxon>Insecta</taxon>
        <taxon>Pterygota</taxon>
        <taxon>Neoptera</taxon>
        <taxon>Endopterygota</taxon>
        <taxon>Hymenoptera</taxon>
        <taxon>Apocrita</taxon>
        <taxon>Aculeata</taxon>
        <taxon>Formicoidea</taxon>
        <taxon>Formicidae</taxon>
        <taxon>Dorylinae</taxon>
        <taxon>Ooceraea</taxon>
    </lineage>
</organism>
<dbReference type="InterPro" id="IPR025724">
    <property type="entry name" value="GAG-pre-integrase_dom"/>
</dbReference>
<dbReference type="Pfam" id="PF22936">
    <property type="entry name" value="Pol_BBD"/>
    <property type="match status" value="1"/>
</dbReference>
<name>A0A026X4H9_OOCBI</name>
<accession>A0A026X4H9</accession>
<dbReference type="EMBL" id="KK107022">
    <property type="protein sequence ID" value="EZA62314.1"/>
    <property type="molecule type" value="Genomic_DNA"/>
</dbReference>
<sequence length="244" mass="27470">MSRQANVTANVVGKKKEDGEIKYCFTAHDDVTSKEIVWCLDSGATEHLSDEDYLTNVRKLQTPIKIKIAKSRMILNADKVGDIYVKSVTENGTVNVIIKEVLFVLRSELNLLSVRRLEFNGFTVIFKDEKGTILKGNKVIAVADRKHKLYKVNFSYTSNLAVMCETAHSLGKWHTRLGHISKIGRKLKDIVDGIEGNDIEEPLSVCSTCVEGKQTRLPYHERKRATRPMQLVHSDLFGPVTPTI</sequence>
<dbReference type="OMA" id="LAVMCET"/>
<dbReference type="STRING" id="2015173.A0A026X4H9"/>
<evidence type="ECO:0000313" key="4">
    <source>
        <dbReference type="Proteomes" id="UP000053097"/>
    </source>
</evidence>
<protein>
    <submittedName>
        <fullName evidence="3">Copia protein</fullName>
    </submittedName>
</protein>
<evidence type="ECO:0000313" key="3">
    <source>
        <dbReference type="EMBL" id="EZA62314.1"/>
    </source>
</evidence>
<feature type="domain" description="GAG-pre-integrase" evidence="1">
    <location>
        <begin position="148"/>
        <end position="214"/>
    </location>
</feature>
<evidence type="ECO:0000259" key="1">
    <source>
        <dbReference type="Pfam" id="PF13976"/>
    </source>
</evidence>
<dbReference type="Proteomes" id="UP000053097">
    <property type="component" value="Unassembled WGS sequence"/>
</dbReference>
<evidence type="ECO:0000259" key="2">
    <source>
        <dbReference type="Pfam" id="PF22936"/>
    </source>
</evidence>
<gene>
    <name evidence="3" type="ORF">X777_04053</name>
</gene>
<feature type="domain" description="Retrovirus-related Pol polyprotein from transposon TNT 1-94-like beta-barrel" evidence="2">
    <location>
        <begin position="38"/>
        <end position="122"/>
    </location>
</feature>
<dbReference type="InterPro" id="IPR054722">
    <property type="entry name" value="PolX-like_BBD"/>
</dbReference>
<dbReference type="AlphaFoldDB" id="A0A026X4H9"/>
<keyword evidence="4" id="KW-1185">Reference proteome</keyword>
<proteinExistence type="predicted"/>
<reference evidence="3 4" key="1">
    <citation type="journal article" date="2014" name="Curr. Biol.">
        <title>The genome of the clonal raider ant Cerapachys biroi.</title>
        <authorList>
            <person name="Oxley P.R."/>
            <person name="Ji L."/>
            <person name="Fetter-Pruneda I."/>
            <person name="McKenzie S.K."/>
            <person name="Li C."/>
            <person name="Hu H."/>
            <person name="Zhang G."/>
            <person name="Kronauer D.J."/>
        </authorList>
    </citation>
    <scope>NUCLEOTIDE SEQUENCE [LARGE SCALE GENOMIC DNA]</scope>
</reference>
<dbReference type="Pfam" id="PF13976">
    <property type="entry name" value="gag_pre-integrs"/>
    <property type="match status" value="1"/>
</dbReference>